<protein>
    <recommendedName>
        <fullName evidence="6">Glycoprotein</fullName>
    </recommendedName>
</protein>
<evidence type="ECO:0000256" key="2">
    <source>
        <dbReference type="SAM" id="Phobius"/>
    </source>
</evidence>
<evidence type="ECO:0008006" key="6">
    <source>
        <dbReference type="Google" id="ProtNLM"/>
    </source>
</evidence>
<dbReference type="EMBL" id="LT629757">
    <property type="protein sequence ID" value="SDS88034.1"/>
    <property type="molecule type" value="Genomic_DNA"/>
</dbReference>
<feature type="compositionally biased region" description="Gly residues" evidence="1">
    <location>
        <begin position="299"/>
        <end position="312"/>
    </location>
</feature>
<dbReference type="Pfam" id="PF19516">
    <property type="entry name" value="DUF6049"/>
    <property type="match status" value="1"/>
</dbReference>
<feature type="compositionally biased region" description="Low complexity" evidence="1">
    <location>
        <begin position="313"/>
        <end position="322"/>
    </location>
</feature>
<reference evidence="5" key="1">
    <citation type="submission" date="2016-10" db="EMBL/GenBank/DDBJ databases">
        <authorList>
            <person name="Varghese N."/>
            <person name="Submissions S."/>
        </authorList>
    </citation>
    <scope>NUCLEOTIDE SEQUENCE [LARGE SCALE GENOMIC DNA]</scope>
    <source>
        <strain evidence="5">DSM 22127</strain>
    </source>
</reference>
<keyword evidence="2" id="KW-1133">Transmembrane helix</keyword>
<evidence type="ECO:0000313" key="4">
    <source>
        <dbReference type="EMBL" id="SDS88034.1"/>
    </source>
</evidence>
<keyword evidence="3" id="KW-0732">Signal</keyword>
<organism evidence="4 5">
    <name type="scientific">Nocardioides scoriae</name>
    <dbReference type="NCBI Taxonomy" id="642780"/>
    <lineage>
        <taxon>Bacteria</taxon>
        <taxon>Bacillati</taxon>
        <taxon>Actinomycetota</taxon>
        <taxon>Actinomycetes</taxon>
        <taxon>Propionibacteriales</taxon>
        <taxon>Nocardioidaceae</taxon>
        <taxon>Nocardioides</taxon>
    </lineage>
</organism>
<accession>A0A1H1VSX2</accession>
<dbReference type="RefSeq" id="WP_091731103.1">
    <property type="nucleotide sequence ID" value="NZ_LT629757.1"/>
</dbReference>
<gene>
    <name evidence="4" type="ORF">SAMN04488570_2934</name>
</gene>
<keyword evidence="2" id="KW-0812">Transmembrane</keyword>
<keyword evidence="2" id="KW-0472">Membrane</keyword>
<dbReference type="STRING" id="642780.SAMN04488570_2934"/>
<dbReference type="InterPro" id="IPR046112">
    <property type="entry name" value="DUF6049"/>
</dbReference>
<feature type="region of interest" description="Disordered" evidence="1">
    <location>
        <begin position="29"/>
        <end position="60"/>
    </location>
</feature>
<evidence type="ECO:0000256" key="3">
    <source>
        <dbReference type="SAM" id="SignalP"/>
    </source>
</evidence>
<dbReference type="AlphaFoldDB" id="A0A1H1VSX2"/>
<dbReference type="Proteomes" id="UP000198859">
    <property type="component" value="Chromosome I"/>
</dbReference>
<feature type="chain" id="PRO_5009263679" description="Glycoprotein" evidence="3">
    <location>
        <begin position="29"/>
        <end position="747"/>
    </location>
</feature>
<name>A0A1H1VSX2_9ACTN</name>
<evidence type="ECO:0000256" key="1">
    <source>
        <dbReference type="SAM" id="MobiDB-lite"/>
    </source>
</evidence>
<feature type="region of interest" description="Disordered" evidence="1">
    <location>
        <begin position="277"/>
        <end position="339"/>
    </location>
</feature>
<feature type="compositionally biased region" description="Low complexity" evidence="1">
    <location>
        <begin position="29"/>
        <end position="56"/>
    </location>
</feature>
<proteinExistence type="predicted"/>
<feature type="transmembrane region" description="Helical" evidence="2">
    <location>
        <begin position="712"/>
        <end position="734"/>
    </location>
</feature>
<keyword evidence="5" id="KW-1185">Reference proteome</keyword>
<feature type="signal peptide" evidence="3">
    <location>
        <begin position="1"/>
        <end position="28"/>
    </location>
</feature>
<sequence length="747" mass="77290">MSRARSSTRALAAVALLTLTLLPGAVVAAPTPSPSSTTSSPSSSTGATPTADPTDSSAGEATPLTVELASLSPSVLPRRGAVRMQGTVTNSSEEEWSDVNVAPFSSTTPMTTRDEVALAAQTDEAATVGERLDDAGTFVSLGDLAPGERLSFSLRVPVSELPISGDPGVYWIGVHALGTSSAGRDSVADGRARTFVPLVSRARARATRVPVSVVLPLREPARRAADASLAAPQRWVRLTGDTGRLARLADFADSAGDDPLTWVADPAVLDAVGDLAQGNPSLSLGGRRRVADPDDGDGSDGGSDGGSGGGSASGSPSPSASPTPRGDGDAGAGIPSEADSQAARALLTQLVDSLREHDLLTLGYADPDAAGLARRSVGLLERSWRLAARRMGARDLEGPLVVAPPSGFFDSDLLGRLPSDAELLLGDNAELDAPVASRTVEGQRLTLTDARASSGGPAPTSPTDPLALRQRLLSETALEAGSGADPRPVVLALPERWDPGARWREADFFGGLDVPWLRLAPLPRGETTYDAALPYPRSEEDDEIRATSIDVARGLVGAALVLDGMLANDNDVLDRLLGASLQSVSYAARSARGATAAQAIAMRDAAQREIDRVAVTGTDFVTLSSGAGEVTVTLVNGLEQPVTVGLRAATDGEVSVETPDPVDLGPGQRYTMRLPVRSPEGVHSVTLQPVTLSGADAGQAFTFALRTSQVGIFIWVVIAAGGLLLAVMIARRIVLRVREHRWRRAAG</sequence>
<dbReference type="OrthoDB" id="3797035at2"/>
<evidence type="ECO:0000313" key="5">
    <source>
        <dbReference type="Proteomes" id="UP000198859"/>
    </source>
</evidence>